<gene>
    <name evidence="6" type="ORF">PEVE_00020099</name>
</gene>
<evidence type="ECO:0000256" key="1">
    <source>
        <dbReference type="ARBA" id="ARBA00004123"/>
    </source>
</evidence>
<keyword evidence="4" id="KW-0539">Nucleus</keyword>
<dbReference type="InterPro" id="IPR019038">
    <property type="entry name" value="POLD3"/>
</dbReference>
<dbReference type="Proteomes" id="UP001159427">
    <property type="component" value="Unassembled WGS sequence"/>
</dbReference>
<accession>A0ABN8M619</accession>
<comment type="caution">
    <text evidence="6">The sequence shown here is derived from an EMBL/GenBank/DDBJ whole genome shotgun (WGS) entry which is preliminary data.</text>
</comment>
<evidence type="ECO:0000256" key="2">
    <source>
        <dbReference type="ARBA" id="ARBA00017589"/>
    </source>
</evidence>
<dbReference type="PANTHER" id="PTHR17598:SF13">
    <property type="entry name" value="DNA POLYMERASE DELTA SUBUNIT 3"/>
    <property type="match status" value="1"/>
</dbReference>
<keyword evidence="3" id="KW-0235">DNA replication</keyword>
<feature type="compositionally biased region" description="Basic and acidic residues" evidence="5">
    <location>
        <begin position="264"/>
        <end position="276"/>
    </location>
</feature>
<evidence type="ECO:0000256" key="5">
    <source>
        <dbReference type="SAM" id="MobiDB-lite"/>
    </source>
</evidence>
<feature type="compositionally biased region" description="Basic and acidic residues" evidence="5">
    <location>
        <begin position="199"/>
        <end position="221"/>
    </location>
</feature>
<feature type="region of interest" description="Disordered" evidence="5">
    <location>
        <begin position="123"/>
        <end position="324"/>
    </location>
</feature>
<feature type="region of interest" description="Disordered" evidence="5">
    <location>
        <begin position="342"/>
        <end position="446"/>
    </location>
</feature>
<comment type="subcellular location">
    <subcellularLocation>
        <location evidence="1">Nucleus</location>
    </subcellularLocation>
</comment>
<proteinExistence type="predicted"/>
<dbReference type="PANTHER" id="PTHR17598">
    <property type="entry name" value="DNA POLYMERASE DELTA SUBUNIT 3"/>
    <property type="match status" value="1"/>
</dbReference>
<feature type="non-terminal residue" evidence="6">
    <location>
        <position position="1"/>
    </location>
</feature>
<dbReference type="InterPro" id="IPR041913">
    <property type="entry name" value="POLD3_sf"/>
</dbReference>
<feature type="compositionally biased region" description="Basic and acidic residues" evidence="5">
    <location>
        <begin position="309"/>
        <end position="318"/>
    </location>
</feature>
<reference evidence="6 7" key="1">
    <citation type="submission" date="2022-05" db="EMBL/GenBank/DDBJ databases">
        <authorList>
            <consortium name="Genoscope - CEA"/>
            <person name="William W."/>
        </authorList>
    </citation>
    <scope>NUCLEOTIDE SEQUENCE [LARGE SCALE GENOMIC DNA]</scope>
</reference>
<feature type="compositionally biased region" description="Basic residues" evidence="5">
    <location>
        <begin position="419"/>
        <end position="428"/>
    </location>
</feature>
<evidence type="ECO:0000313" key="6">
    <source>
        <dbReference type="EMBL" id="CAH3023666.1"/>
    </source>
</evidence>
<evidence type="ECO:0000256" key="3">
    <source>
        <dbReference type="ARBA" id="ARBA00022705"/>
    </source>
</evidence>
<dbReference type="EMBL" id="CALNXI010000270">
    <property type="protein sequence ID" value="CAH3023666.1"/>
    <property type="molecule type" value="Genomic_DNA"/>
</dbReference>
<sequence>LVTYKWLSRTLSVPANKAKQMLYAFVEKQKSQKSSQLTITYIVGGRCLLDGDTVQRFVITQDKDLEETKKTFSPVTSLHIYSVQKCSLQDSNSLFTVDYDIQQQHITEDNRWSHICCSAAKRRSDDGVHRVPHGVNGVANNDKKSSASRTVNGEVESHSSRGRPSTSVTEQKAKASSSKSKKGQISALEMFAAKPTTSKTEKSNVKKEEDGQGDKNTEEKPQAAQTKSDSNKTGSVKSFFGQSSTVKKTSEKAAPTGKSNASEAPKKNKTDSEKQSLNDQSKNHKKREMSSDDEEEPLPPKISKAVKANTKENGDSKEAKKKVMKEVDFITLAYIKLKQKLSVKTQFTSTLDEETEEKPRKRRKRMKELPNEGSSEDEEKVTNAEANKEVSPDQESTKSESPLPQQQQQQTVEKDASRPARKRKKVMKSKTFMNDEGYMGRCPVPT</sequence>
<dbReference type="Pfam" id="PF09507">
    <property type="entry name" value="CDC27"/>
    <property type="match status" value="1"/>
</dbReference>
<dbReference type="Gene3D" id="3.90.1030.20">
    <property type="entry name" value="DNA polymerase delta, p66 (Cdc27) subunit, wHTH domain"/>
    <property type="match status" value="1"/>
</dbReference>
<organism evidence="6 7">
    <name type="scientific">Porites evermanni</name>
    <dbReference type="NCBI Taxonomy" id="104178"/>
    <lineage>
        <taxon>Eukaryota</taxon>
        <taxon>Metazoa</taxon>
        <taxon>Cnidaria</taxon>
        <taxon>Anthozoa</taxon>
        <taxon>Hexacorallia</taxon>
        <taxon>Scleractinia</taxon>
        <taxon>Fungiina</taxon>
        <taxon>Poritidae</taxon>
        <taxon>Porites</taxon>
    </lineage>
</organism>
<keyword evidence="7" id="KW-1185">Reference proteome</keyword>
<protein>
    <recommendedName>
        <fullName evidence="2">DNA polymerase delta subunit 3</fullName>
    </recommendedName>
</protein>
<evidence type="ECO:0000313" key="7">
    <source>
        <dbReference type="Proteomes" id="UP001159427"/>
    </source>
</evidence>
<evidence type="ECO:0000256" key="4">
    <source>
        <dbReference type="ARBA" id="ARBA00023242"/>
    </source>
</evidence>
<feature type="compositionally biased region" description="Polar residues" evidence="5">
    <location>
        <begin position="223"/>
        <end position="247"/>
    </location>
</feature>
<feature type="compositionally biased region" description="Basic and acidic residues" evidence="5">
    <location>
        <begin position="380"/>
        <end position="398"/>
    </location>
</feature>
<name>A0ABN8M619_9CNID</name>